<reference evidence="3 4" key="1">
    <citation type="submission" date="2018-08" db="EMBL/GenBank/DDBJ databases">
        <title>Horizontal acquisition of hydrogen conversion ability and other habitat adaptations in Hydrogenovibrio crunogenus strains.</title>
        <authorList>
            <person name="Gonnella G."/>
            <person name="Adam N."/>
            <person name="Perner M."/>
        </authorList>
    </citation>
    <scope>NUCLEOTIDE SEQUENCE [LARGE SCALE GENOMIC DNA]</scope>
    <source>
        <strain evidence="3 4">SP-41</strain>
    </source>
</reference>
<evidence type="ECO:0000256" key="2">
    <source>
        <dbReference type="SAM" id="SignalP"/>
    </source>
</evidence>
<dbReference type="PANTHER" id="PTHR38038:SF1">
    <property type="entry name" value="PENICILLIN-BINDING PROTEIN ACTIVATOR LPOA"/>
    <property type="match status" value="1"/>
</dbReference>
<feature type="signal peptide" evidence="2">
    <location>
        <begin position="1"/>
        <end position="18"/>
    </location>
</feature>
<protein>
    <submittedName>
        <fullName evidence="3">Penicillin-binding protein activator LpoA</fullName>
    </submittedName>
</protein>
<accession>A0A4P7P1K5</accession>
<dbReference type="GO" id="GO:0009252">
    <property type="term" value="P:peptidoglycan biosynthetic process"/>
    <property type="evidence" value="ECO:0007669"/>
    <property type="project" value="TreeGrafter"/>
</dbReference>
<evidence type="ECO:0000313" key="4">
    <source>
        <dbReference type="Proteomes" id="UP000296201"/>
    </source>
</evidence>
<gene>
    <name evidence="3" type="primary">lpoA_2</name>
    <name evidence="3" type="ORF">GHNINEIG_01786</name>
</gene>
<dbReference type="GO" id="GO:0031241">
    <property type="term" value="C:periplasmic side of cell outer membrane"/>
    <property type="evidence" value="ECO:0007669"/>
    <property type="project" value="TreeGrafter"/>
</dbReference>
<dbReference type="Gene3D" id="1.25.40.650">
    <property type="match status" value="1"/>
</dbReference>
<name>A0A4P7P1K5_9GAMM</name>
<dbReference type="PANTHER" id="PTHR38038">
    <property type="entry name" value="PENICILLIN-BINDING PROTEIN ACTIVATOR LPOA"/>
    <property type="match status" value="1"/>
</dbReference>
<keyword evidence="1" id="KW-0472">Membrane</keyword>
<evidence type="ECO:0000313" key="3">
    <source>
        <dbReference type="EMBL" id="QBZ83725.1"/>
    </source>
</evidence>
<dbReference type="RefSeq" id="WP_135796321.1">
    <property type="nucleotide sequence ID" value="NZ_CP032096.1"/>
</dbReference>
<dbReference type="Proteomes" id="UP000296201">
    <property type="component" value="Chromosome"/>
</dbReference>
<sequence length="536" mass="61122" precursor="true">MFKQIALILAFFAAALLAGCSTTPKQSDRLKEIQRGFLDALPKMPNQLDYLENAIQEAKSDQAWAEYIQLSRELWTEVDDANQLAIEFQVWSTFKNLPQPTLQKLQTSSEGNADLQNWLRLVEATQQKPILQKQALRDLREFYPTALYSEHLLPELQNKLNHPATVKNIAVLLPFSGEYANISLQIRNGLLKNHFTNQTNLKIRFYDSSDLTELKQTYLTAIHQGAEWVIGPLRKEAIETLAELKPENLLALNQINDPNIKQFNFKSDSEATQITHKLQYHDFKRLGILTSTASSDTNLAQHILYNWIQTEGNHAVLKTYPTQRPNLRAALGSVINEPESEARKNNLRWLFKEQIHFTPRLRQDLDAILLIGSTERLAVFKPQFKFFDLNLPTYGSSKLTPAQLQQTPPNKDLSHLIFPTMTAALTKTPLKTPFEAFGWDSLTLVLNQQNLAPGLCLNKGMTGKLSMQDNLIDHTFTWAQYDRYGYITEAPPYVPPKPIEEEQEPVEPIEPVIPIKLFDLTQTDTNTKNASEDITE</sequence>
<keyword evidence="2" id="KW-0732">Signal</keyword>
<proteinExistence type="predicted"/>
<dbReference type="PROSITE" id="PS51257">
    <property type="entry name" value="PROKAR_LIPOPROTEIN"/>
    <property type="match status" value="1"/>
</dbReference>
<dbReference type="AlphaFoldDB" id="A0A4P7P1K5"/>
<dbReference type="OrthoDB" id="6708821at2"/>
<feature type="chain" id="PRO_5020809429" evidence="2">
    <location>
        <begin position="19"/>
        <end position="536"/>
    </location>
</feature>
<dbReference type="InterPro" id="IPR028082">
    <property type="entry name" value="Peripla_BP_I"/>
</dbReference>
<organism evidence="3 4">
    <name type="scientific">Hydrogenovibrio crunogenus</name>
    <dbReference type="NCBI Taxonomy" id="39765"/>
    <lineage>
        <taxon>Bacteria</taxon>
        <taxon>Pseudomonadati</taxon>
        <taxon>Pseudomonadota</taxon>
        <taxon>Gammaproteobacteria</taxon>
        <taxon>Thiotrichales</taxon>
        <taxon>Piscirickettsiaceae</taxon>
        <taxon>Hydrogenovibrio</taxon>
    </lineage>
</organism>
<keyword evidence="4" id="KW-1185">Reference proteome</keyword>
<dbReference type="InterPro" id="IPR007443">
    <property type="entry name" value="LpoA"/>
</dbReference>
<dbReference type="EMBL" id="CP032096">
    <property type="protein sequence ID" value="QBZ83725.1"/>
    <property type="molecule type" value="Genomic_DNA"/>
</dbReference>
<evidence type="ECO:0000256" key="1">
    <source>
        <dbReference type="ARBA" id="ARBA00023136"/>
    </source>
</evidence>
<dbReference type="Pfam" id="PF04348">
    <property type="entry name" value="LppC"/>
    <property type="match status" value="1"/>
</dbReference>
<dbReference type="Gene3D" id="3.40.50.2300">
    <property type="match status" value="2"/>
</dbReference>
<dbReference type="SUPFAM" id="SSF53822">
    <property type="entry name" value="Periplasmic binding protein-like I"/>
    <property type="match status" value="1"/>
</dbReference>
<dbReference type="GO" id="GO:0030234">
    <property type="term" value="F:enzyme regulator activity"/>
    <property type="evidence" value="ECO:0007669"/>
    <property type="project" value="TreeGrafter"/>
</dbReference>
<dbReference type="CDD" id="cd06339">
    <property type="entry name" value="PBP1_YraM_LppC_lipoprotein-like"/>
    <property type="match status" value="1"/>
</dbReference>